<reference evidence="2" key="1">
    <citation type="submission" date="2015-05" db="EMBL/GenBank/DDBJ databases">
        <authorList>
            <person name="Rodrigo-Torres Lidia"/>
            <person name="Arahal R.David."/>
        </authorList>
    </citation>
    <scope>NUCLEOTIDE SEQUENCE [LARGE SCALE GENOMIC DNA]</scope>
    <source>
        <strain evidence="2">CECT 7321</strain>
    </source>
</reference>
<dbReference type="GeneID" id="78396103"/>
<dbReference type="Proteomes" id="UP000043764">
    <property type="component" value="Unassembled WGS sequence"/>
</dbReference>
<keyword evidence="2" id="KW-1185">Reference proteome</keyword>
<sequence length="72" mass="7842">MTLLSEPLRARMGRILDRRLEFLRMSCLMGAIVLALAGQGMAVGADPLSAEDKASLSGLWFWSCSEDKTALL</sequence>
<dbReference type="RefSeq" id="WP_131724096.1">
    <property type="nucleotide sequence ID" value="NZ_BSKQ01000001.1"/>
</dbReference>
<protein>
    <submittedName>
        <fullName evidence="1">Uncharacterized protein</fullName>
    </submittedName>
</protein>
<organism evidence="1 2">
    <name type="scientific">Phaeobacter italicus</name>
    <dbReference type="NCBI Taxonomy" id="481446"/>
    <lineage>
        <taxon>Bacteria</taxon>
        <taxon>Pseudomonadati</taxon>
        <taxon>Pseudomonadota</taxon>
        <taxon>Alphaproteobacteria</taxon>
        <taxon>Rhodobacterales</taxon>
        <taxon>Roseobacteraceae</taxon>
        <taxon>Phaeobacter</taxon>
    </lineage>
</organism>
<evidence type="ECO:0000313" key="1">
    <source>
        <dbReference type="EMBL" id="CRL11438.1"/>
    </source>
</evidence>
<name>A0A0H5D3W3_9RHOB</name>
<dbReference type="EMBL" id="CVRL01000033">
    <property type="protein sequence ID" value="CRL11438.1"/>
    <property type="molecule type" value="Genomic_DNA"/>
</dbReference>
<proteinExistence type="predicted"/>
<evidence type="ECO:0000313" key="2">
    <source>
        <dbReference type="Proteomes" id="UP000043764"/>
    </source>
</evidence>
<accession>A0A0H5D3W3</accession>
<gene>
    <name evidence="1" type="ORF">NIT7321_02306</name>
</gene>
<dbReference type="AlphaFoldDB" id="A0A0H5D3W3"/>